<dbReference type="InterPro" id="IPR011701">
    <property type="entry name" value="MFS"/>
</dbReference>
<feature type="transmembrane region" description="Helical" evidence="1">
    <location>
        <begin position="344"/>
        <end position="367"/>
    </location>
</feature>
<keyword evidence="3" id="KW-1185">Reference proteome</keyword>
<dbReference type="EMBL" id="JBHTIW010000001">
    <property type="protein sequence ID" value="MFD0918663.1"/>
    <property type="molecule type" value="Genomic_DNA"/>
</dbReference>
<protein>
    <submittedName>
        <fullName evidence="2">MFS transporter</fullName>
    </submittedName>
</protein>
<evidence type="ECO:0000313" key="2">
    <source>
        <dbReference type="EMBL" id="MFD0918663.1"/>
    </source>
</evidence>
<dbReference type="Pfam" id="PF07690">
    <property type="entry name" value="MFS_1"/>
    <property type="match status" value="1"/>
</dbReference>
<feature type="transmembrane region" description="Helical" evidence="1">
    <location>
        <begin position="7"/>
        <end position="26"/>
    </location>
</feature>
<feature type="transmembrane region" description="Helical" evidence="1">
    <location>
        <begin position="254"/>
        <end position="273"/>
    </location>
</feature>
<keyword evidence="1" id="KW-0812">Transmembrane</keyword>
<feature type="transmembrane region" description="Helical" evidence="1">
    <location>
        <begin position="373"/>
        <end position="391"/>
    </location>
</feature>
<sequence>MLRPYRLLASVPHAPALMCFSLLGRLHMPAVPLTLTFLCVDWTGSYALSGVLGAAMTLAQAVAGPLRGRAADRSSAPKLLVLTGLTYGLGMAGIVLLTRWVDARLWWLGLPVAAVTGLCQPPVTQIGRAVWPRLADGPAREAAYAVEATLQELLFVVTPVLAAFAVAYAGPVTATLLCASWAVCGPALFALALRRAGIGRLHEDAGSPGGAPLLRVPGFASLMVFSGLVVGGLISTDLLLVGWARDRGTPELAGVLSSVWAVGSLLGGLLLGGRSGRPRLWLRALCASAGLFALVPALPPVADPAVPWLVAAILLVGGSAVAPTLAAGISRVGDLAPDRRRSEAFGWFVSATTLGGAVASPLAGWMLDHAGPAAAAGSAAVMVLVAAGLVARHSARASRGADRGAQTAVT</sequence>
<evidence type="ECO:0000256" key="1">
    <source>
        <dbReference type="SAM" id="Phobius"/>
    </source>
</evidence>
<evidence type="ECO:0000313" key="3">
    <source>
        <dbReference type="Proteomes" id="UP001597018"/>
    </source>
</evidence>
<feature type="transmembrane region" description="Helical" evidence="1">
    <location>
        <begin position="174"/>
        <end position="193"/>
    </location>
</feature>
<dbReference type="Proteomes" id="UP001597018">
    <property type="component" value="Unassembled WGS sequence"/>
</dbReference>
<dbReference type="InterPro" id="IPR036259">
    <property type="entry name" value="MFS_trans_sf"/>
</dbReference>
<comment type="caution">
    <text evidence="2">The sequence shown here is derived from an EMBL/GenBank/DDBJ whole genome shotgun (WGS) entry which is preliminary data.</text>
</comment>
<gene>
    <name evidence="2" type="ORF">ACFQ16_02800</name>
</gene>
<feature type="transmembrane region" description="Helical" evidence="1">
    <location>
        <begin position="213"/>
        <end position="234"/>
    </location>
</feature>
<dbReference type="SUPFAM" id="SSF103473">
    <property type="entry name" value="MFS general substrate transporter"/>
    <property type="match status" value="1"/>
</dbReference>
<feature type="transmembrane region" description="Helical" evidence="1">
    <location>
        <begin position="280"/>
        <end position="299"/>
    </location>
</feature>
<dbReference type="RefSeq" id="WP_263249628.1">
    <property type="nucleotide sequence ID" value="NZ_BAABLT010000007.1"/>
</dbReference>
<proteinExistence type="predicted"/>
<dbReference type="Gene3D" id="1.20.1250.20">
    <property type="entry name" value="MFS general substrate transporter like domains"/>
    <property type="match status" value="1"/>
</dbReference>
<dbReference type="PANTHER" id="PTHR23542">
    <property type="match status" value="1"/>
</dbReference>
<dbReference type="PANTHER" id="PTHR23542:SF1">
    <property type="entry name" value="MAJOR FACILITATOR SUPERFAMILY (MFS) PROFILE DOMAIN-CONTAINING PROTEIN"/>
    <property type="match status" value="1"/>
</dbReference>
<accession>A0ABW3FMD0</accession>
<feature type="transmembrane region" description="Helical" evidence="1">
    <location>
        <begin position="305"/>
        <end position="332"/>
    </location>
</feature>
<feature type="transmembrane region" description="Helical" evidence="1">
    <location>
        <begin position="46"/>
        <end position="67"/>
    </location>
</feature>
<organism evidence="2 3">
    <name type="scientific">Saccharopolyspora rosea</name>
    <dbReference type="NCBI Taxonomy" id="524884"/>
    <lineage>
        <taxon>Bacteria</taxon>
        <taxon>Bacillati</taxon>
        <taxon>Actinomycetota</taxon>
        <taxon>Actinomycetes</taxon>
        <taxon>Pseudonocardiales</taxon>
        <taxon>Pseudonocardiaceae</taxon>
        <taxon>Saccharopolyspora</taxon>
    </lineage>
</organism>
<name>A0ABW3FMD0_9PSEU</name>
<reference evidence="3" key="1">
    <citation type="journal article" date="2019" name="Int. J. Syst. Evol. Microbiol.">
        <title>The Global Catalogue of Microorganisms (GCM) 10K type strain sequencing project: providing services to taxonomists for standard genome sequencing and annotation.</title>
        <authorList>
            <consortium name="The Broad Institute Genomics Platform"/>
            <consortium name="The Broad Institute Genome Sequencing Center for Infectious Disease"/>
            <person name="Wu L."/>
            <person name="Ma J."/>
        </authorList>
    </citation>
    <scope>NUCLEOTIDE SEQUENCE [LARGE SCALE GENOMIC DNA]</scope>
    <source>
        <strain evidence="3">CCUG 56401</strain>
    </source>
</reference>
<feature type="transmembrane region" description="Helical" evidence="1">
    <location>
        <begin position="79"/>
        <end position="99"/>
    </location>
</feature>
<keyword evidence="1" id="KW-0472">Membrane</keyword>
<keyword evidence="1" id="KW-1133">Transmembrane helix</keyword>